<dbReference type="KEGG" id="gfs:119631616"/>
<accession>A0A8U0W426</accession>
<organism evidence="1 2">
    <name type="scientific">Glossina fuscipes</name>
    <dbReference type="NCBI Taxonomy" id="7396"/>
    <lineage>
        <taxon>Eukaryota</taxon>
        <taxon>Metazoa</taxon>
        <taxon>Ecdysozoa</taxon>
        <taxon>Arthropoda</taxon>
        <taxon>Hexapoda</taxon>
        <taxon>Insecta</taxon>
        <taxon>Pterygota</taxon>
        <taxon>Neoptera</taxon>
        <taxon>Endopterygota</taxon>
        <taxon>Diptera</taxon>
        <taxon>Brachycera</taxon>
        <taxon>Muscomorpha</taxon>
        <taxon>Hippoboscoidea</taxon>
        <taxon>Glossinidae</taxon>
        <taxon>Glossina</taxon>
    </lineage>
</organism>
<sequence>MYSTQIFLAEDILTDIDVVRKSIKTQTTLIMQMLEKVNTVLLQIEGTKISKAAAETKNCALYIYNEKAVISLKKMIENTSKFLNIFDYPVIDIQKNFHSCEQYVEFISMNIRKLLVFVDTLHQIHATKLDQDNEDEEGFEI</sequence>
<reference evidence="2" key="1">
    <citation type="submission" date="2025-08" db="UniProtKB">
        <authorList>
            <consortium name="RefSeq"/>
        </authorList>
    </citation>
    <scope>IDENTIFICATION</scope>
    <source>
        <tissue evidence="2">Whole body pupa</tissue>
    </source>
</reference>
<dbReference type="Proteomes" id="UP000092443">
    <property type="component" value="Unplaced"/>
</dbReference>
<name>A0A8U0W426_9MUSC</name>
<dbReference type="GeneID" id="119631616"/>
<evidence type="ECO:0000313" key="2">
    <source>
        <dbReference type="RefSeq" id="XP_037879921.1"/>
    </source>
</evidence>
<dbReference type="RefSeq" id="XP_037879921.1">
    <property type="nucleotide sequence ID" value="XM_038023993.1"/>
</dbReference>
<keyword evidence="1" id="KW-1185">Reference proteome</keyword>
<protein>
    <submittedName>
        <fullName evidence="2">Uncharacterized protein LOC119631616</fullName>
    </submittedName>
</protein>
<proteinExistence type="predicted"/>
<gene>
    <name evidence="2" type="primary">LOC119631616</name>
</gene>
<dbReference type="AlphaFoldDB" id="A0A8U0W426"/>
<evidence type="ECO:0000313" key="1">
    <source>
        <dbReference type="Proteomes" id="UP000092443"/>
    </source>
</evidence>